<dbReference type="AlphaFoldDB" id="A0A2X0MGF3"/>
<organism evidence="2 3">
    <name type="scientific">Microbotryum silenes-dioicae</name>
    <dbReference type="NCBI Taxonomy" id="796604"/>
    <lineage>
        <taxon>Eukaryota</taxon>
        <taxon>Fungi</taxon>
        <taxon>Dikarya</taxon>
        <taxon>Basidiomycota</taxon>
        <taxon>Pucciniomycotina</taxon>
        <taxon>Microbotryomycetes</taxon>
        <taxon>Microbotryales</taxon>
        <taxon>Microbotryaceae</taxon>
        <taxon>Microbotryum</taxon>
    </lineage>
</organism>
<evidence type="ECO:0000256" key="1">
    <source>
        <dbReference type="SAM" id="MobiDB-lite"/>
    </source>
</evidence>
<evidence type="ECO:0000313" key="2">
    <source>
        <dbReference type="EMBL" id="SGY80996.1"/>
    </source>
</evidence>
<dbReference type="Proteomes" id="UP000249464">
    <property type="component" value="Unassembled WGS sequence"/>
</dbReference>
<dbReference type="EMBL" id="FQNC01000049">
    <property type="protein sequence ID" value="SGY80996.1"/>
    <property type="molecule type" value="Genomic_DNA"/>
</dbReference>
<proteinExistence type="predicted"/>
<protein>
    <submittedName>
        <fullName evidence="2">BQ5605_C009g05433 protein</fullName>
    </submittedName>
</protein>
<gene>
    <name evidence="2" type="primary">BQ5605_C009g05433</name>
    <name evidence="2" type="ORF">BQ5605_C009G05433</name>
</gene>
<name>A0A2X0MGF3_9BASI</name>
<accession>A0A2X0MGF3</accession>
<keyword evidence="3" id="KW-1185">Reference proteome</keyword>
<feature type="compositionally biased region" description="Basic and acidic residues" evidence="1">
    <location>
        <begin position="1"/>
        <end position="11"/>
    </location>
</feature>
<sequence length="192" mass="21246">MYSATEREPTGRSKAVVSRTAGGSDDPPLQRGAHLDDLRLELVTPLAFPLQLFHSGGLFLCQACTFLQKRCLDKFDPLFSLGLASIHHLDQALHPGHLEDERTLIRLSLLLDLTQLDGQLGIAFLQSHMGGLQGRMRVPQRGFVLLQGRELVVQAGDLHVRRASCGGVFDSNAIEFFGKERFVGFERGDVRL</sequence>
<evidence type="ECO:0000313" key="3">
    <source>
        <dbReference type="Proteomes" id="UP000249464"/>
    </source>
</evidence>
<reference evidence="2 3" key="1">
    <citation type="submission" date="2016-11" db="EMBL/GenBank/DDBJ databases">
        <authorList>
            <person name="Jaros S."/>
            <person name="Januszkiewicz K."/>
            <person name="Wedrychowicz H."/>
        </authorList>
    </citation>
    <scope>NUCLEOTIDE SEQUENCE [LARGE SCALE GENOMIC DNA]</scope>
</reference>
<feature type="region of interest" description="Disordered" evidence="1">
    <location>
        <begin position="1"/>
        <end position="30"/>
    </location>
</feature>